<dbReference type="Pfam" id="PF13193">
    <property type="entry name" value="AMP-binding_C"/>
    <property type="match status" value="1"/>
</dbReference>
<dbReference type="InterPro" id="IPR020845">
    <property type="entry name" value="AMP-binding_CS"/>
</dbReference>
<comment type="similarity">
    <text evidence="1">Belongs to the ATP-dependent AMP-binding enzyme family.</text>
</comment>
<evidence type="ECO:0000259" key="4">
    <source>
        <dbReference type="Pfam" id="PF13193"/>
    </source>
</evidence>
<dbReference type="InterPro" id="IPR000873">
    <property type="entry name" value="AMP-dep_synth/lig_dom"/>
</dbReference>
<dbReference type="PROSITE" id="PS00455">
    <property type="entry name" value="AMP_BINDING"/>
    <property type="match status" value="1"/>
</dbReference>
<feature type="domain" description="AMP-dependent synthetase/ligase" evidence="3">
    <location>
        <begin position="31"/>
        <end position="395"/>
    </location>
</feature>
<feature type="domain" description="AMP-binding enzyme C-terminal" evidence="4">
    <location>
        <begin position="445"/>
        <end position="520"/>
    </location>
</feature>
<dbReference type="InterPro" id="IPR045851">
    <property type="entry name" value="AMP-bd_C_sf"/>
</dbReference>
<dbReference type="Proteomes" id="UP000321157">
    <property type="component" value="Unassembled WGS sequence"/>
</dbReference>
<protein>
    <submittedName>
        <fullName evidence="5">Long-chain-fatty-acid--CoA ligase</fullName>
    </submittedName>
</protein>
<gene>
    <name evidence="5" type="ORF">ADA01nite_22110</name>
</gene>
<evidence type="ECO:0000256" key="1">
    <source>
        <dbReference type="ARBA" id="ARBA00006432"/>
    </source>
</evidence>
<dbReference type="InterPro" id="IPR025110">
    <property type="entry name" value="AMP-bd_C"/>
</dbReference>
<evidence type="ECO:0000313" key="5">
    <source>
        <dbReference type="EMBL" id="GEN34751.1"/>
    </source>
</evidence>
<dbReference type="Gene3D" id="3.40.50.12780">
    <property type="entry name" value="N-terminal domain of ligase-like"/>
    <property type="match status" value="1"/>
</dbReference>
<evidence type="ECO:0000259" key="3">
    <source>
        <dbReference type="Pfam" id="PF00501"/>
    </source>
</evidence>
<evidence type="ECO:0000256" key="2">
    <source>
        <dbReference type="ARBA" id="ARBA00022598"/>
    </source>
</evidence>
<name>A0A511V954_9BACL</name>
<dbReference type="FunFam" id="3.30.300.30:FF:000008">
    <property type="entry name" value="2,3-dihydroxybenzoate-AMP ligase"/>
    <property type="match status" value="1"/>
</dbReference>
<comment type="caution">
    <text evidence="5">The sequence shown here is derived from an EMBL/GenBank/DDBJ whole genome shotgun (WGS) entry which is preliminary data.</text>
</comment>
<dbReference type="Gene3D" id="3.30.300.30">
    <property type="match status" value="1"/>
</dbReference>
<dbReference type="PANTHER" id="PTHR43767:SF9">
    <property type="entry name" value="LONG-CHAIN-FATTY-ACID--COA LIGASE"/>
    <property type="match status" value="1"/>
</dbReference>
<dbReference type="GO" id="GO:0016877">
    <property type="term" value="F:ligase activity, forming carbon-sulfur bonds"/>
    <property type="evidence" value="ECO:0007669"/>
    <property type="project" value="UniProtKB-ARBA"/>
</dbReference>
<dbReference type="InterPro" id="IPR042099">
    <property type="entry name" value="ANL_N_sf"/>
</dbReference>
<dbReference type="EMBL" id="BJXX01000097">
    <property type="protein sequence ID" value="GEN34751.1"/>
    <property type="molecule type" value="Genomic_DNA"/>
</dbReference>
<dbReference type="Pfam" id="PF00501">
    <property type="entry name" value="AMP-binding"/>
    <property type="match status" value="1"/>
</dbReference>
<dbReference type="CDD" id="cd05936">
    <property type="entry name" value="FC-FACS_FadD_like"/>
    <property type="match status" value="1"/>
</dbReference>
<dbReference type="FunFam" id="3.40.50.12780:FF:000003">
    <property type="entry name" value="Long-chain-fatty-acid--CoA ligase FadD"/>
    <property type="match status" value="1"/>
</dbReference>
<keyword evidence="2 5" id="KW-0436">Ligase</keyword>
<dbReference type="RefSeq" id="WP_146810019.1">
    <property type="nucleotide sequence ID" value="NZ_BJXX01000097.1"/>
</dbReference>
<accession>A0A511V954</accession>
<dbReference type="PANTHER" id="PTHR43767">
    <property type="entry name" value="LONG-CHAIN-FATTY-ACID--COA LIGASE"/>
    <property type="match status" value="1"/>
</dbReference>
<organism evidence="5 6">
    <name type="scientific">Aneurinibacillus danicus</name>
    <dbReference type="NCBI Taxonomy" id="267746"/>
    <lineage>
        <taxon>Bacteria</taxon>
        <taxon>Bacillati</taxon>
        <taxon>Bacillota</taxon>
        <taxon>Bacilli</taxon>
        <taxon>Bacillales</taxon>
        <taxon>Paenibacillaceae</taxon>
        <taxon>Aneurinibacillus group</taxon>
        <taxon>Aneurinibacillus</taxon>
    </lineage>
</organism>
<dbReference type="SUPFAM" id="SSF56801">
    <property type="entry name" value="Acetyl-CoA synthetase-like"/>
    <property type="match status" value="1"/>
</dbReference>
<keyword evidence="6" id="KW-1185">Reference proteome</keyword>
<evidence type="ECO:0000313" key="6">
    <source>
        <dbReference type="Proteomes" id="UP000321157"/>
    </source>
</evidence>
<sequence length="537" mass="60319">MQHTERPWLFSYPEGILHEIEIPQKTLLDYLEQAVEVNGDHPALVFEGTAYTYEELADKIYRLAGGLSTLGVERGTRVALMMNNSPELVFSYYAVLGLGAIVVQNNPMYTARELLYQLKDSGAEVLIIEEKLYEGIRDELEEADLRHVVRARTASSQACTVEGLMNDHKPLRMQRNAEWMEDIAVLQYTGGTTGVSKGVMLTHRNLVANVLQVEAFMGVYCRYGKEKILNVLPLFHVYGMTVAMNLSVVLGSTLYLLERFSSRQVLEIIDRENITMFPGTPTIYVAVNGDPDIGLYDLSSIHTCISGSAPLPAEVKKLFEERTGAKLVDAYGLSEASPVTHSNPVNGKRVTGSMGLPITGTDCRIVDMHDGETRMPANTPGELIVKGPQVMKGYWNRPEETVQVLKDGWLYTGDIAYMDEEGYCFIVSRKKDVIIAGGYNIYPREVEEVLFEHPGVKEVVVAGVPDEYRGETVKAYIVPESSRVPDEEEIKAFCRERLARYKVPTLIEFRDELPKTAVGKILRRTLIEQERQKQEYT</sequence>
<dbReference type="AlphaFoldDB" id="A0A511V954"/>
<dbReference type="InterPro" id="IPR050237">
    <property type="entry name" value="ATP-dep_AMP-bd_enzyme"/>
</dbReference>
<reference evidence="5 6" key="1">
    <citation type="submission" date="2019-07" db="EMBL/GenBank/DDBJ databases">
        <title>Whole genome shotgun sequence of Aneurinibacillus danicus NBRC 102444.</title>
        <authorList>
            <person name="Hosoyama A."/>
            <person name="Uohara A."/>
            <person name="Ohji S."/>
            <person name="Ichikawa N."/>
        </authorList>
    </citation>
    <scope>NUCLEOTIDE SEQUENCE [LARGE SCALE GENOMIC DNA]</scope>
    <source>
        <strain evidence="5 6">NBRC 102444</strain>
    </source>
</reference>
<dbReference type="OrthoDB" id="9757771at2"/>
<proteinExistence type="inferred from homology"/>